<evidence type="ECO:0000313" key="4">
    <source>
        <dbReference type="EMBL" id="VEH05458.1"/>
    </source>
</evidence>
<comment type="similarity">
    <text evidence="1">Belongs to the short-chain dehydrogenases/reductases (SDR) family.</text>
</comment>
<protein>
    <submittedName>
        <fullName evidence="4">Decaprenylphosphoryl-D-2-keto erythropentose reductase</fullName>
        <ecNumber evidence="4">1.1.1.100</ecNumber>
    </submittedName>
</protein>
<dbReference type="AlphaFoldDB" id="A0A0F6R0A2"/>
<dbReference type="HOGENOM" id="CLU_010194_2_1_11"/>
<accession>A0A0F6R0A2</accession>
<name>A0A0F6R0A2_9CORY</name>
<dbReference type="InterPro" id="IPR002347">
    <property type="entry name" value="SDR_fam"/>
</dbReference>
<dbReference type="InterPro" id="IPR036291">
    <property type="entry name" value="NAD(P)-bd_dom_sf"/>
</dbReference>
<dbReference type="OrthoDB" id="5115951at2"/>
<dbReference type="PANTHER" id="PTHR43669:SF6">
    <property type="entry name" value="DECAPRENYLPHOSPHORYL-2-KETO-BETA-D-ERYTHRO-PENTOSE REDUCTASE"/>
    <property type="match status" value="1"/>
</dbReference>
<dbReference type="PANTHER" id="PTHR43669">
    <property type="entry name" value="5-KETO-D-GLUCONATE 5-REDUCTASE"/>
    <property type="match status" value="1"/>
</dbReference>
<dbReference type="EMBL" id="CP011312">
    <property type="protein sequence ID" value="AKE40313.1"/>
    <property type="molecule type" value="Genomic_DNA"/>
</dbReference>
<dbReference type="Proteomes" id="UP000033457">
    <property type="component" value="Chromosome"/>
</dbReference>
<dbReference type="Pfam" id="PF00106">
    <property type="entry name" value="adh_short"/>
    <property type="match status" value="1"/>
</dbReference>
<dbReference type="SUPFAM" id="SSF51735">
    <property type="entry name" value="NAD(P)-binding Rossmann-fold domains"/>
    <property type="match status" value="1"/>
</dbReference>
<proteinExistence type="inferred from homology"/>
<keyword evidence="2 3" id="KW-0560">Oxidoreductase</keyword>
<evidence type="ECO:0000313" key="5">
    <source>
        <dbReference type="Proteomes" id="UP000033457"/>
    </source>
</evidence>
<reference evidence="3 5" key="1">
    <citation type="journal article" date="2015" name="Genome Announc.">
        <title>Complete Genome Sequence of Corynebacterium kutscheri DSM 20755, a Corynebacterial Type Strain with Remarkably Low G+C Content of Chromosomal DNA.</title>
        <authorList>
            <person name="Ruckert C."/>
            <person name="Albersmeier A."/>
            <person name="Winkler A."/>
            <person name="Tauch A."/>
        </authorList>
    </citation>
    <scope>NUCLEOTIDE SEQUENCE [LARGE SCALE GENOMIC DNA]</scope>
    <source>
        <strain evidence="3 5">DSM 20755</strain>
    </source>
</reference>
<evidence type="ECO:0000256" key="1">
    <source>
        <dbReference type="ARBA" id="ARBA00006484"/>
    </source>
</evidence>
<dbReference type="RefSeq" id="WP_046438318.1">
    <property type="nucleotide sequence ID" value="NZ_CP011312.1"/>
</dbReference>
<sequence length="253" mass="26613">MLNAVGKAQNILLLGGTSEIGLAIVKEFLAKGPAHVTLAARAGSPRIDAAQEEITAAGASSVEVLDFDATDFDSHPGVIDTAFALGDVDVAIVAFGTLGDQEQLWQDQKVAVESVETNFTAPVSVGVLLGEKFKLQGHGTIVALSSVAGQRVRRSNFVYGAAKAGMDGFYVNLGEALRDSGVNVLVVRPGQVRTKMSADAGQAPLTVNKEDVATAVVEATLAKKSSLFVHPLFQYVAFGFKLIPQSIFRKLPF</sequence>
<dbReference type="GO" id="GO:0004316">
    <property type="term" value="F:3-oxoacyl-[acyl-carrier-protein] reductase (NADPH) activity"/>
    <property type="evidence" value="ECO:0007669"/>
    <property type="project" value="UniProtKB-EC"/>
</dbReference>
<gene>
    <name evidence="3" type="primary">dprE2</name>
    <name evidence="4" type="synonym">fabG</name>
    <name evidence="4" type="ORF">NCTC949_00621</name>
    <name evidence="3" type="ORF">UL82_00350</name>
</gene>
<dbReference type="InterPro" id="IPR020904">
    <property type="entry name" value="Sc_DH/Rdtase_CS"/>
</dbReference>
<evidence type="ECO:0000313" key="6">
    <source>
        <dbReference type="Proteomes" id="UP000271380"/>
    </source>
</evidence>
<dbReference type="KEGG" id="cku:UL82_00350"/>
<dbReference type="Gene3D" id="3.40.50.720">
    <property type="entry name" value="NAD(P)-binding Rossmann-like Domain"/>
    <property type="match status" value="1"/>
</dbReference>
<dbReference type="CDD" id="cd05233">
    <property type="entry name" value="SDR_c"/>
    <property type="match status" value="1"/>
</dbReference>
<dbReference type="STRING" id="35755.UL82_00350"/>
<keyword evidence="5" id="KW-1185">Reference proteome</keyword>
<evidence type="ECO:0000313" key="3">
    <source>
        <dbReference type="EMBL" id="AKE40313.1"/>
    </source>
</evidence>
<dbReference type="EMBL" id="LR134377">
    <property type="protein sequence ID" value="VEH05458.1"/>
    <property type="molecule type" value="Genomic_DNA"/>
</dbReference>
<dbReference type="PRINTS" id="PR00081">
    <property type="entry name" value="GDHRDH"/>
</dbReference>
<reference evidence="4 6" key="2">
    <citation type="submission" date="2018-12" db="EMBL/GenBank/DDBJ databases">
        <authorList>
            <consortium name="Pathogen Informatics"/>
        </authorList>
    </citation>
    <scope>NUCLEOTIDE SEQUENCE [LARGE SCALE GENOMIC DNA]</scope>
    <source>
        <strain evidence="4 6">NCTC949</strain>
    </source>
</reference>
<evidence type="ECO:0000256" key="2">
    <source>
        <dbReference type="ARBA" id="ARBA00023002"/>
    </source>
</evidence>
<organism evidence="3 5">
    <name type="scientific">Corynebacterium kutscheri</name>
    <dbReference type="NCBI Taxonomy" id="35755"/>
    <lineage>
        <taxon>Bacteria</taxon>
        <taxon>Bacillati</taxon>
        <taxon>Actinomycetota</taxon>
        <taxon>Actinomycetes</taxon>
        <taxon>Mycobacteriales</taxon>
        <taxon>Corynebacteriaceae</taxon>
        <taxon>Corynebacterium</taxon>
    </lineage>
</organism>
<dbReference type="EC" id="1.1.1.100" evidence="4"/>
<dbReference type="Proteomes" id="UP000271380">
    <property type="component" value="Chromosome"/>
</dbReference>
<dbReference type="NCBIfam" id="NF005912">
    <property type="entry name" value="PRK07904.1"/>
    <property type="match status" value="1"/>
</dbReference>
<dbReference type="PROSITE" id="PS00061">
    <property type="entry name" value="ADH_SHORT"/>
    <property type="match status" value="1"/>
</dbReference>